<sequence length="99" mass="11585">MLTPVQKSFDLPEQLATMTEMERFRRDLGGANRRTLALLLRSIPSIVQFRRVPHRLNIARERDKRLINSGLPFDYGSGPTVREAIADQNFQHYFQRSDR</sequence>
<comment type="caution">
    <text evidence="1">The sequence shown here is derived from an EMBL/GenBank/DDBJ whole genome shotgun (WGS) entry which is preliminary data.</text>
</comment>
<keyword evidence="2" id="KW-1185">Reference proteome</keyword>
<accession>A0A4S5BIG1</accession>
<dbReference type="Proteomes" id="UP000305282">
    <property type="component" value="Unassembled WGS sequence"/>
</dbReference>
<name>A0A4S5BIG1_9ACTN</name>
<organism evidence="1 2">
    <name type="scientific">Candidatus Frankia alpina</name>
    <dbReference type="NCBI Taxonomy" id="2699483"/>
    <lineage>
        <taxon>Bacteria</taxon>
        <taxon>Bacillati</taxon>
        <taxon>Actinomycetota</taxon>
        <taxon>Actinomycetes</taxon>
        <taxon>Frankiales</taxon>
        <taxon>Frankiaceae</taxon>
        <taxon>Frankia</taxon>
    </lineage>
</organism>
<protein>
    <submittedName>
        <fullName evidence="1">Uncharacterized protein</fullName>
    </submittedName>
</protein>
<dbReference type="AlphaFoldDB" id="A0A4S5BIG1"/>
<evidence type="ECO:0000313" key="1">
    <source>
        <dbReference type="EMBL" id="THJ32197.1"/>
    </source>
</evidence>
<gene>
    <name evidence="1" type="ORF">E7Y31_22245</name>
</gene>
<feature type="non-terminal residue" evidence="1">
    <location>
        <position position="99"/>
    </location>
</feature>
<evidence type="ECO:0000313" key="2">
    <source>
        <dbReference type="Proteomes" id="UP000305282"/>
    </source>
</evidence>
<reference evidence="1 2" key="1">
    <citation type="submission" date="2019-04" db="EMBL/GenBank/DDBJ databases">
        <title>Draft genome sequences for three unisolated Alnus-infective Frankia Sp+ strains, AgTrS, AiOr and AvVan, the first sequenced Frankia strains able to sporulate in-planta.</title>
        <authorList>
            <person name="Bethencourt L."/>
            <person name="Vautrin F."/>
            <person name="Taib N."/>
            <person name="Dubost A."/>
            <person name="Castro-Garcia L."/>
            <person name="Imbaud O."/>
            <person name="Abrouk D."/>
            <person name="Fournier P."/>
            <person name="Briolay J."/>
            <person name="Nguyen A."/>
            <person name="Normand P."/>
            <person name="Fernandez M.P."/>
            <person name="Brochier-Armanet C."/>
            <person name="Herrera-Belaroussi A."/>
        </authorList>
    </citation>
    <scope>NUCLEOTIDE SEQUENCE [LARGE SCALE GENOMIC DNA]</scope>
    <source>
        <strain evidence="1 2">AvVan</strain>
    </source>
</reference>
<proteinExistence type="predicted"/>
<dbReference type="EMBL" id="SSXH01000946">
    <property type="protein sequence ID" value="THJ32197.1"/>
    <property type="molecule type" value="Genomic_DNA"/>
</dbReference>
<dbReference type="RefSeq" id="WP_207634516.1">
    <property type="nucleotide sequence ID" value="NZ_SSXH01000946.1"/>
</dbReference>